<evidence type="ECO:0000313" key="1">
    <source>
        <dbReference type="EMBL" id="AHM78746.1"/>
    </source>
</evidence>
<dbReference type="KEGG" id="kps:KPNJ2_01966"/>
<proteinExistence type="predicted"/>
<accession>W8VFV0</accession>
<evidence type="ECO:0000313" key="2">
    <source>
        <dbReference type="Proteomes" id="UP000019586"/>
    </source>
</evidence>
<name>W8VFV0_KLEPN</name>
<protein>
    <submittedName>
        <fullName evidence="1">Uncharacterized protein</fullName>
    </submittedName>
</protein>
<dbReference type="EMBL" id="CP006918">
    <property type="protein sequence ID" value="AHM78746.1"/>
    <property type="molecule type" value="Genomic_DNA"/>
</dbReference>
<gene>
    <name evidence="1" type="ORF">KPNJ2_01966</name>
</gene>
<sequence length="38" mass="4322">MEKSGVLIDILVYSLRYCALLNVKAAQYTTSDRKKRCA</sequence>
<dbReference type="Proteomes" id="UP000019586">
    <property type="component" value="Chromosome"/>
</dbReference>
<reference evidence="1 2" key="1">
    <citation type="journal article" date="2014" name="Proc. Natl. Acad. Sci. U.S.A.">
        <title>Molecular dissection of the evolution of carbapenem-resistant multilocus sequence type 258 Klebsiella pneumoniae.</title>
        <authorList>
            <person name="Deleo F.R."/>
            <person name="Chen L."/>
            <person name="Porcella S.F."/>
            <person name="Martens C.A."/>
            <person name="Kobayashi S.D."/>
            <person name="Porter A.R."/>
            <person name="Chavda K.D."/>
            <person name="Jacobs M.R."/>
            <person name="Mathema B."/>
            <person name="Olsen R.J."/>
            <person name="Bonomo R.A."/>
            <person name="Musser J.M."/>
            <person name="Kreiswirth B.N."/>
        </authorList>
    </citation>
    <scope>NUCLEOTIDE SEQUENCE [LARGE SCALE GENOMIC DNA]</scope>
    <source>
        <strain evidence="1">30684/NJST258_2</strain>
    </source>
</reference>
<dbReference type="HOGENOM" id="CLU_217975_0_0_6"/>
<organism evidence="1 2">
    <name type="scientific">Klebsiella pneumoniae 30684/NJST258_2</name>
    <dbReference type="NCBI Taxonomy" id="1420013"/>
    <lineage>
        <taxon>Bacteria</taxon>
        <taxon>Pseudomonadati</taxon>
        <taxon>Pseudomonadota</taxon>
        <taxon>Gammaproteobacteria</taxon>
        <taxon>Enterobacterales</taxon>
        <taxon>Enterobacteriaceae</taxon>
        <taxon>Klebsiella/Raoultella group</taxon>
        <taxon>Klebsiella</taxon>
        <taxon>Klebsiella pneumoniae complex</taxon>
    </lineage>
</organism>
<dbReference type="AlphaFoldDB" id="W8VFV0"/>